<gene>
    <name evidence="1" type="ORF">pf16_187</name>
</gene>
<sequence>MHPIFHAPTTPPQYAAPPQNQPDMHFFFYDDIGETKDYCDLIYQLDHAAPGDNIHLHLATGGGNMEAAIVIVHAIMRTQANVIGYAEAGVASAGTIIMLACHQIYVYPHAHFLFHDGSLTSPGMKFSENLQQAKAIVEVYAKLAHSIYQPFFTEAEVNDILRGIDCYVSSEEMEERLEKGFAIINAERAEAEKAAGEAA</sequence>
<dbReference type="EMBL" id="KU873925">
    <property type="protein sequence ID" value="AND75110.1"/>
    <property type="molecule type" value="Genomic_DNA"/>
</dbReference>
<keyword evidence="2" id="KW-1185">Reference proteome</keyword>
<dbReference type="SUPFAM" id="SSF52096">
    <property type="entry name" value="ClpP/crotonase"/>
    <property type="match status" value="1"/>
</dbReference>
<organism evidence="1 2">
    <name type="scientific">Pseudomonas phage pf16</name>
    <dbReference type="NCBI Taxonomy" id="1815630"/>
    <lineage>
        <taxon>Viruses</taxon>
        <taxon>Duplodnaviria</taxon>
        <taxon>Heunggongvirae</taxon>
        <taxon>Uroviricota</taxon>
        <taxon>Caudoviricetes</taxon>
        <taxon>Chakrabartyvirus</taxon>
        <taxon>Chakrabartyvirus pf16</taxon>
    </lineage>
</organism>
<dbReference type="InterPro" id="IPR029045">
    <property type="entry name" value="ClpP/crotonase-like_dom_sf"/>
</dbReference>
<accession>A0A1S5R641</accession>
<dbReference type="Gene3D" id="3.90.226.10">
    <property type="entry name" value="2-enoyl-CoA Hydratase, Chain A, domain 1"/>
    <property type="match status" value="1"/>
</dbReference>
<proteinExistence type="predicted"/>
<evidence type="ECO:0000313" key="2">
    <source>
        <dbReference type="Proteomes" id="UP000225821"/>
    </source>
</evidence>
<protein>
    <recommendedName>
        <fullName evidence="3">ATP-dependent Clp protease proteolytic subunit</fullName>
    </recommendedName>
</protein>
<reference evidence="1 2" key="1">
    <citation type="submission" date="2016-03" db="EMBL/GenBank/DDBJ databases">
        <title>Characterisation of pf16 and phiPMW: Two novel phages infecting Pseudomonas putida PpG1.</title>
        <authorList>
            <person name="Magill D.J."/>
            <person name="Krylov V.N."/>
            <person name="Shaburova O.V."/>
            <person name="Allen C.C.R."/>
            <person name="McGrath J.W."/>
            <person name="Quinn J.P."/>
            <person name="Kulakov L.A."/>
        </authorList>
    </citation>
    <scope>NUCLEOTIDE SEQUENCE [LARGE SCALE GENOMIC DNA]</scope>
</reference>
<evidence type="ECO:0008006" key="3">
    <source>
        <dbReference type="Google" id="ProtNLM"/>
    </source>
</evidence>
<name>A0A1S5R641_9CAUD</name>
<dbReference type="Pfam" id="PF00574">
    <property type="entry name" value="CLP_protease"/>
    <property type="match status" value="1"/>
</dbReference>
<evidence type="ECO:0000313" key="1">
    <source>
        <dbReference type="EMBL" id="AND75110.1"/>
    </source>
</evidence>
<dbReference type="Proteomes" id="UP000225821">
    <property type="component" value="Segment"/>
</dbReference>
<dbReference type="InterPro" id="IPR023562">
    <property type="entry name" value="ClpP/TepA"/>
</dbReference>